<dbReference type="VEuPathDB" id="TriTrypDB:TcIL3000_8_1980"/>
<name>G0URG7_TRYCI</name>
<accession>G0URG7</accession>
<dbReference type="EMBL" id="HE575321">
    <property type="protein sequence ID" value="CCC91979.1"/>
    <property type="molecule type" value="Genomic_DNA"/>
</dbReference>
<reference evidence="1" key="1">
    <citation type="journal article" date="2012" name="Proc. Natl. Acad. Sci. U.S.A.">
        <title>Antigenic diversity is generated by distinct evolutionary mechanisms in African trypanosome species.</title>
        <authorList>
            <person name="Jackson A.P."/>
            <person name="Berry A."/>
            <person name="Aslett M."/>
            <person name="Allison H.C."/>
            <person name="Burton P."/>
            <person name="Vavrova-Anderson J."/>
            <person name="Brown R."/>
            <person name="Browne H."/>
            <person name="Corton N."/>
            <person name="Hauser H."/>
            <person name="Gamble J."/>
            <person name="Gilderthorp R."/>
            <person name="Marcello L."/>
            <person name="McQuillan J."/>
            <person name="Otto T.D."/>
            <person name="Quail M.A."/>
            <person name="Sanders M.J."/>
            <person name="van Tonder A."/>
            <person name="Ginger M.L."/>
            <person name="Field M.C."/>
            <person name="Barry J.D."/>
            <person name="Hertz-Fowler C."/>
            <person name="Berriman M."/>
        </authorList>
    </citation>
    <scope>NUCLEOTIDE SEQUENCE</scope>
    <source>
        <strain evidence="1">IL3000</strain>
    </source>
</reference>
<dbReference type="AlphaFoldDB" id="G0URG7"/>
<sequence length="710" mass="78870">MLSWDPKSYVTEAFSRILIEEAKKDKADVVPSYYDAVTGHLESHELSKRISASIRDQKDQNSSIAFDLNNSTLEVMYNPENQEGVNLTERKIENIFHLVMDKFQRVSEELKIVHANGGKVLVSNELFHILCHIQHMCELTNYRHCFASTKGGMCLSAKESSERLASMKLKDDSTVEWPDGMTLDLSGYLEAWLVDKMLEQLETLDGLRGCLVRFKSIAHAFGVPSGGSLWKCGVLTVDIDGEEKFIGCVGLGSFRPAAVTNTVQTSTSVLSAMQHCTACCKTAVVSCCLSAVISSLIEKEGALSFIREWRVSHGPETAESLLSFTLFFGFDKPISDEEDTTIGEHDDERMLLHDRRGHIAQAYQQLEAVVLNESHVANVVLNNKNADFFHNVSVVNRTTIDCLEEAICFFPNLCVLASYVDELGTTSVTTLKAADFPRGDDTFLFCISQRSPLFNRVFAKKSQITLNFLYENAKGIYEALSTAYPLWINEGGNEPVFLERNSRTCATTKFLVDVSDQETFETSESFLVGEDVLVIGKCLDGVPNKVTTSINKMFVVNHPFPSREFYPFLFTIVHKLYGTVGFVGYGCQLCTLSPLSMLIYCPVEASSFVLDEEHTGPKCNLTFFSKAGSFIFAGKTLGELRCGMPAELSVINALPPECFFFQAEGMLVRTIRGPSNKYVICLVAISNGRFHKCDPCMLLVGSDDEPIVIP</sequence>
<dbReference type="SUPFAM" id="SSF143631">
    <property type="entry name" value="ApbE-like"/>
    <property type="match status" value="1"/>
</dbReference>
<proteinExistence type="predicted"/>
<gene>
    <name evidence="1" type="ORF">TCIL3000_8_1980</name>
</gene>
<organism evidence="1">
    <name type="scientific">Trypanosoma congolense (strain IL3000)</name>
    <dbReference type="NCBI Taxonomy" id="1068625"/>
    <lineage>
        <taxon>Eukaryota</taxon>
        <taxon>Discoba</taxon>
        <taxon>Euglenozoa</taxon>
        <taxon>Kinetoplastea</taxon>
        <taxon>Metakinetoplastina</taxon>
        <taxon>Trypanosomatida</taxon>
        <taxon>Trypanosomatidae</taxon>
        <taxon>Trypanosoma</taxon>
        <taxon>Nannomonas</taxon>
    </lineage>
</organism>
<protein>
    <submittedName>
        <fullName evidence="1">Uncharacterized protein</fullName>
    </submittedName>
</protein>
<dbReference type="InterPro" id="IPR003374">
    <property type="entry name" value="ApbE-like_sf"/>
</dbReference>
<dbReference type="Gene3D" id="3.10.520.10">
    <property type="entry name" value="ApbE-like domains"/>
    <property type="match status" value="1"/>
</dbReference>
<evidence type="ECO:0000313" key="1">
    <source>
        <dbReference type="EMBL" id="CCC91979.1"/>
    </source>
</evidence>